<organism evidence="1 2">
    <name type="scientific">Rhodopirellula europaea 6C</name>
    <dbReference type="NCBI Taxonomy" id="1263867"/>
    <lineage>
        <taxon>Bacteria</taxon>
        <taxon>Pseudomonadati</taxon>
        <taxon>Planctomycetota</taxon>
        <taxon>Planctomycetia</taxon>
        <taxon>Pirellulales</taxon>
        <taxon>Pirellulaceae</taxon>
        <taxon>Rhodopirellula</taxon>
    </lineage>
</organism>
<evidence type="ECO:0000313" key="2">
    <source>
        <dbReference type="Proteomes" id="UP000011529"/>
    </source>
</evidence>
<keyword evidence="2" id="KW-1185">Reference proteome</keyword>
<name>M2B3T3_9BACT</name>
<reference evidence="1" key="1">
    <citation type="submission" date="2012-11" db="EMBL/GenBank/DDBJ databases">
        <title>Permanent draft genomes of Rhodopirellula europaea strain SH398 and 6C.</title>
        <authorList>
            <person name="Richter M."/>
            <person name="Richter-Heitmann T."/>
            <person name="Frank C."/>
            <person name="Harder J."/>
            <person name="Glockner F.O."/>
        </authorList>
    </citation>
    <scope>NUCLEOTIDE SEQUENCE</scope>
    <source>
        <strain evidence="1">6C</strain>
    </source>
</reference>
<dbReference type="Proteomes" id="UP000011529">
    <property type="component" value="Unassembled WGS sequence"/>
</dbReference>
<evidence type="ECO:0000313" key="1">
    <source>
        <dbReference type="EMBL" id="EMB16413.1"/>
    </source>
</evidence>
<comment type="caution">
    <text evidence="1">The sequence shown here is derived from an EMBL/GenBank/DDBJ whole genome shotgun (WGS) entry which is preliminary data.</text>
</comment>
<dbReference type="EMBL" id="ANMO01000120">
    <property type="protein sequence ID" value="EMB16413.1"/>
    <property type="molecule type" value="Genomic_DNA"/>
</dbReference>
<gene>
    <name evidence="1" type="ORF">RE6C_02778</name>
</gene>
<sequence length="45" mass="4773">MAVNRLAKSTTLNVDVGILEVVPLRMNARQHHAGGPIQPAAILQA</sequence>
<dbReference type="AlphaFoldDB" id="M2B3T3"/>
<accession>M2B3T3</accession>
<reference evidence="1" key="2">
    <citation type="journal article" date="2013" name="Mar. Genomics">
        <title>Expression of sulfatases in Rhodopirellula baltica and the diversity of sulfatases in the genus Rhodopirellula.</title>
        <authorList>
            <person name="Wegner C.E."/>
            <person name="Richter-Heitmann T."/>
            <person name="Klindworth A."/>
            <person name="Klockow C."/>
            <person name="Richter M."/>
            <person name="Achstetter T."/>
            <person name="Glockner F.O."/>
            <person name="Harder J."/>
        </authorList>
    </citation>
    <scope>NUCLEOTIDE SEQUENCE [LARGE SCALE GENOMIC DNA]</scope>
    <source>
        <strain evidence="1">6C</strain>
    </source>
</reference>
<dbReference type="PATRIC" id="fig|1263867.3.peg.2968"/>
<proteinExistence type="predicted"/>
<protein>
    <submittedName>
        <fullName evidence="1">Uncharacterized protein</fullName>
    </submittedName>
</protein>